<evidence type="ECO:0000313" key="3">
    <source>
        <dbReference type="Proteomes" id="UP000193648"/>
    </source>
</evidence>
<proteinExistence type="predicted"/>
<keyword evidence="1" id="KW-0812">Transmembrane</keyword>
<accession>A0A1Y2GPY5</accession>
<evidence type="ECO:0008006" key="4">
    <source>
        <dbReference type="Google" id="ProtNLM"/>
    </source>
</evidence>
<gene>
    <name evidence="2" type="ORF">BCR41DRAFT_45794</name>
</gene>
<keyword evidence="3" id="KW-1185">Reference proteome</keyword>
<dbReference type="OrthoDB" id="2400579at2759"/>
<name>A0A1Y2GPY5_9FUNG</name>
<keyword evidence="1" id="KW-0472">Membrane</keyword>
<dbReference type="PROSITE" id="PS51257">
    <property type="entry name" value="PROKAR_LIPOPROTEIN"/>
    <property type="match status" value="1"/>
</dbReference>
<evidence type="ECO:0000256" key="1">
    <source>
        <dbReference type="SAM" id="Phobius"/>
    </source>
</evidence>
<feature type="transmembrane region" description="Helical" evidence="1">
    <location>
        <begin position="139"/>
        <end position="160"/>
    </location>
</feature>
<feature type="transmembrane region" description="Helical" evidence="1">
    <location>
        <begin position="6"/>
        <end position="26"/>
    </location>
</feature>
<sequence length="207" mass="22985">MLKHMLSAILSSVYVSIIAILSCVQFHRSQTPLRLASAVMAVMGLTIAAMSVVYIAGSVSIQAFWVYQLVVECVALTWVLSTIIQLGYAFYPLTRHQKLIWRTALGSIIIYDLVAAAELIYYCYGVWDLHALTTPMLWIYWVRQVIKVLACVVTVAYLFVPLVRHHNSNSVANANIADSNTLAVGTWYLASLGATFLVGSNLFIIYC</sequence>
<keyword evidence="1" id="KW-1133">Transmembrane helix</keyword>
<organism evidence="2 3">
    <name type="scientific">Lobosporangium transversale</name>
    <dbReference type="NCBI Taxonomy" id="64571"/>
    <lineage>
        <taxon>Eukaryota</taxon>
        <taxon>Fungi</taxon>
        <taxon>Fungi incertae sedis</taxon>
        <taxon>Mucoromycota</taxon>
        <taxon>Mortierellomycotina</taxon>
        <taxon>Mortierellomycetes</taxon>
        <taxon>Mortierellales</taxon>
        <taxon>Mortierellaceae</taxon>
        <taxon>Lobosporangium</taxon>
    </lineage>
</organism>
<feature type="transmembrane region" description="Helical" evidence="1">
    <location>
        <begin position="38"/>
        <end position="59"/>
    </location>
</feature>
<reference evidence="2 3" key="1">
    <citation type="submission" date="2016-07" db="EMBL/GenBank/DDBJ databases">
        <title>Pervasive Adenine N6-methylation of Active Genes in Fungi.</title>
        <authorList>
            <consortium name="DOE Joint Genome Institute"/>
            <person name="Mondo S.J."/>
            <person name="Dannebaum R.O."/>
            <person name="Kuo R.C."/>
            <person name="Labutti K."/>
            <person name="Haridas S."/>
            <person name="Kuo A."/>
            <person name="Salamov A."/>
            <person name="Ahrendt S.R."/>
            <person name="Lipzen A."/>
            <person name="Sullivan W."/>
            <person name="Andreopoulos W.B."/>
            <person name="Clum A."/>
            <person name="Lindquist E."/>
            <person name="Daum C."/>
            <person name="Ramamoorthy G.K."/>
            <person name="Gryganskyi A."/>
            <person name="Culley D."/>
            <person name="Magnuson J.K."/>
            <person name="James T.Y."/>
            <person name="O'Malley M.A."/>
            <person name="Stajich J.E."/>
            <person name="Spatafora J.W."/>
            <person name="Visel A."/>
            <person name="Grigoriev I.V."/>
        </authorList>
    </citation>
    <scope>NUCLEOTIDE SEQUENCE [LARGE SCALE GENOMIC DNA]</scope>
    <source>
        <strain evidence="2 3">NRRL 3116</strain>
    </source>
</reference>
<dbReference type="AlphaFoldDB" id="A0A1Y2GPY5"/>
<protein>
    <recommendedName>
        <fullName evidence="4">Integral membrane protein</fullName>
    </recommendedName>
</protein>
<dbReference type="EMBL" id="MCFF01000015">
    <property type="protein sequence ID" value="ORZ18349.1"/>
    <property type="molecule type" value="Genomic_DNA"/>
</dbReference>
<comment type="caution">
    <text evidence="2">The sequence shown here is derived from an EMBL/GenBank/DDBJ whole genome shotgun (WGS) entry which is preliminary data.</text>
</comment>
<feature type="transmembrane region" description="Helical" evidence="1">
    <location>
        <begin position="181"/>
        <end position="206"/>
    </location>
</feature>
<dbReference type="Proteomes" id="UP000193648">
    <property type="component" value="Unassembled WGS sequence"/>
</dbReference>
<feature type="transmembrane region" description="Helical" evidence="1">
    <location>
        <begin position="103"/>
        <end position="127"/>
    </location>
</feature>
<dbReference type="GeneID" id="33572698"/>
<dbReference type="InParanoid" id="A0A1Y2GPY5"/>
<feature type="transmembrane region" description="Helical" evidence="1">
    <location>
        <begin position="65"/>
        <end position="91"/>
    </location>
</feature>
<evidence type="ECO:0000313" key="2">
    <source>
        <dbReference type="EMBL" id="ORZ18349.1"/>
    </source>
</evidence>
<dbReference type="RefSeq" id="XP_021882144.1">
    <property type="nucleotide sequence ID" value="XM_022030857.1"/>
</dbReference>